<dbReference type="GeneID" id="77462000"/>
<proteinExistence type="inferred from homology"/>
<evidence type="ECO:0000256" key="1">
    <source>
        <dbReference type="ARBA" id="ARBA00010613"/>
    </source>
</evidence>
<dbReference type="PROSITE" id="PS01227">
    <property type="entry name" value="UPF0012"/>
    <property type="match status" value="1"/>
</dbReference>
<protein>
    <submittedName>
        <fullName evidence="3">Amidohydrolase</fullName>
        <ecNumber evidence="3">3.5.1.100</ecNumber>
    </submittedName>
</protein>
<gene>
    <name evidence="3" type="primary">ramA</name>
    <name evidence="3" type="ORF">NCTC11087_01031</name>
</gene>
<dbReference type="InterPro" id="IPR001110">
    <property type="entry name" value="UPF0012_CS"/>
</dbReference>
<evidence type="ECO:0000313" key="3">
    <source>
        <dbReference type="EMBL" id="SUO04137.1"/>
    </source>
</evidence>
<dbReference type="PANTHER" id="PTHR23088">
    <property type="entry name" value="NITRILASE-RELATED"/>
    <property type="match status" value="1"/>
</dbReference>
<name>A0A380LLN5_9FIRM</name>
<dbReference type="EC" id="3.5.1.100" evidence="3"/>
<keyword evidence="4" id="KW-1185">Reference proteome</keyword>
<accession>A0A380LLN5</accession>
<sequence>MKIAMLQIQVQEDVKDNLNQVQSLAIQSHKEGADILVLPEMWNCPYINEQIKKSVSFYDLCKELLQTLSDKLKCMIVGGTIAHKIEDKIYNECLIFDHGKLIASYAKTHLFEVHTKKDYQEKDVFTPGDHLQTFDTRWGKMGVLVCYDIRFPEVARLLAIKGTRIIFCPAAFNKSVTLQHWTPLFQVRAMENQVFMVGVNPAHYQYDTFESYGHSIITDPFGKICYQMNENEPYSITDIDLEQVDIIRQRMPFWKIRRNDLYTLMEVDKNEGNSDQ</sequence>
<dbReference type="EMBL" id="UHFX01000003">
    <property type="protein sequence ID" value="SUO04137.1"/>
    <property type="molecule type" value="Genomic_DNA"/>
</dbReference>
<dbReference type="OrthoDB" id="9811121at2"/>
<dbReference type="Proteomes" id="UP000255523">
    <property type="component" value="Unassembled WGS sequence"/>
</dbReference>
<dbReference type="AlphaFoldDB" id="A0A380LLN5"/>
<dbReference type="PANTHER" id="PTHR23088:SF27">
    <property type="entry name" value="DEAMINATED GLUTATHIONE AMIDASE"/>
    <property type="match status" value="1"/>
</dbReference>
<comment type="similarity">
    <text evidence="1">Belongs to the carbon-nitrogen hydrolase superfamily. NIT1/NIT2 family.</text>
</comment>
<feature type="domain" description="CN hydrolase" evidence="2">
    <location>
        <begin position="1"/>
        <end position="241"/>
    </location>
</feature>
<evidence type="ECO:0000313" key="4">
    <source>
        <dbReference type="Proteomes" id="UP000255523"/>
    </source>
</evidence>
<dbReference type="InterPro" id="IPR036526">
    <property type="entry name" value="C-N_Hydrolase_sf"/>
</dbReference>
<organism evidence="3 4">
    <name type="scientific">Faecalicoccus pleomorphus</name>
    <dbReference type="NCBI Taxonomy" id="1323"/>
    <lineage>
        <taxon>Bacteria</taxon>
        <taxon>Bacillati</taxon>
        <taxon>Bacillota</taxon>
        <taxon>Erysipelotrichia</taxon>
        <taxon>Erysipelotrichales</taxon>
        <taxon>Erysipelotrichaceae</taxon>
        <taxon>Faecalicoccus</taxon>
    </lineage>
</organism>
<dbReference type="GO" id="GO:0016787">
    <property type="term" value="F:hydrolase activity"/>
    <property type="evidence" value="ECO:0007669"/>
    <property type="project" value="UniProtKB-KW"/>
</dbReference>
<dbReference type="RefSeq" id="WP_022790415.1">
    <property type="nucleotide sequence ID" value="NZ_UHFX01000003.1"/>
</dbReference>
<dbReference type="Pfam" id="PF00795">
    <property type="entry name" value="CN_hydrolase"/>
    <property type="match status" value="1"/>
</dbReference>
<dbReference type="SUPFAM" id="SSF56317">
    <property type="entry name" value="Carbon-nitrogen hydrolase"/>
    <property type="match status" value="1"/>
</dbReference>
<dbReference type="PROSITE" id="PS50263">
    <property type="entry name" value="CN_HYDROLASE"/>
    <property type="match status" value="1"/>
</dbReference>
<reference evidence="3 4" key="1">
    <citation type="submission" date="2018-06" db="EMBL/GenBank/DDBJ databases">
        <authorList>
            <consortium name="Pathogen Informatics"/>
            <person name="Doyle S."/>
        </authorList>
    </citation>
    <scope>NUCLEOTIDE SEQUENCE [LARGE SCALE GENOMIC DNA]</scope>
    <source>
        <strain evidence="3 4">NCTC11087</strain>
    </source>
</reference>
<dbReference type="InterPro" id="IPR003010">
    <property type="entry name" value="C-N_Hydrolase"/>
</dbReference>
<keyword evidence="3" id="KW-0378">Hydrolase</keyword>
<dbReference type="Gene3D" id="3.60.110.10">
    <property type="entry name" value="Carbon-nitrogen hydrolase"/>
    <property type="match status" value="1"/>
</dbReference>
<evidence type="ECO:0000259" key="2">
    <source>
        <dbReference type="PROSITE" id="PS50263"/>
    </source>
</evidence>